<comment type="caution">
    <text evidence="1">The sequence shown here is derived from an EMBL/GenBank/DDBJ whole genome shotgun (WGS) entry which is preliminary data.</text>
</comment>
<reference evidence="1" key="1">
    <citation type="submission" date="2019-10" db="EMBL/GenBank/DDBJ databases">
        <title>Lactobacillus agilis SN811 Whole Genome Sequencing Project.</title>
        <authorList>
            <person name="Suzuki S."/>
            <person name="Endo A."/>
            <person name="Maeno S."/>
            <person name="Shiwa Y."/>
            <person name="Matsutani M."/>
            <person name="Kajikawa A."/>
        </authorList>
    </citation>
    <scope>NUCLEOTIDE SEQUENCE</scope>
    <source>
        <strain evidence="1">SN811</strain>
    </source>
</reference>
<dbReference type="RefSeq" id="WP_172576755.1">
    <property type="nucleotide sequence ID" value="NZ_BLAP01000013.1"/>
</dbReference>
<name>A0A6F9Y250_9LACO</name>
<organism evidence="1">
    <name type="scientific">Ligilactobacillus agilis</name>
    <dbReference type="NCBI Taxonomy" id="1601"/>
    <lineage>
        <taxon>Bacteria</taxon>
        <taxon>Bacillati</taxon>
        <taxon>Bacillota</taxon>
        <taxon>Bacilli</taxon>
        <taxon>Lactobacillales</taxon>
        <taxon>Lactobacillaceae</taxon>
        <taxon>Ligilactobacillus</taxon>
    </lineage>
</organism>
<dbReference type="AlphaFoldDB" id="A0A6F9Y250"/>
<protein>
    <submittedName>
        <fullName evidence="1">Uncharacterized protein</fullName>
    </submittedName>
</protein>
<sequence length="52" mass="6269">MENKREWKVVMFGEGQDWEHKNLTYEEAQEIINNCPDEYVAFIAPMLPVFDY</sequence>
<accession>A0A6F9Y250</accession>
<gene>
    <name evidence="1" type="ORF">SN811_01330</name>
</gene>
<dbReference type="Proteomes" id="UP000494160">
    <property type="component" value="Unassembled WGS sequence"/>
</dbReference>
<proteinExistence type="predicted"/>
<dbReference type="EMBL" id="BLAP01000013">
    <property type="protein sequence ID" value="GET11633.1"/>
    <property type="molecule type" value="Genomic_DNA"/>
</dbReference>
<evidence type="ECO:0000313" key="1">
    <source>
        <dbReference type="EMBL" id="GET11633.1"/>
    </source>
</evidence>